<keyword evidence="1" id="KW-0472">Membrane</keyword>
<dbReference type="Proteomes" id="UP001139193">
    <property type="component" value="Unassembled WGS sequence"/>
</dbReference>
<dbReference type="EMBL" id="JALBGC010000004">
    <property type="protein sequence ID" value="MCI1188982.1"/>
    <property type="molecule type" value="Genomic_DNA"/>
</dbReference>
<accession>A0A9X1VHP3</accession>
<keyword evidence="1" id="KW-1133">Transmembrane helix</keyword>
<evidence type="ECO:0000313" key="3">
    <source>
        <dbReference type="Proteomes" id="UP001139193"/>
    </source>
</evidence>
<protein>
    <submittedName>
        <fullName evidence="2">Uncharacterized protein</fullName>
    </submittedName>
</protein>
<dbReference type="AlphaFoldDB" id="A0A9X1VHP3"/>
<gene>
    <name evidence="2" type="ORF">MON38_16285</name>
</gene>
<evidence type="ECO:0000313" key="2">
    <source>
        <dbReference type="EMBL" id="MCI1188982.1"/>
    </source>
</evidence>
<reference evidence="2" key="1">
    <citation type="submission" date="2022-03" db="EMBL/GenBank/DDBJ databases">
        <title>Bacterial whole genome sequence for Hymenobacter sp. DH14.</title>
        <authorList>
            <person name="Le V."/>
        </authorList>
    </citation>
    <scope>NUCLEOTIDE SEQUENCE</scope>
    <source>
        <strain evidence="2">DH14</strain>
    </source>
</reference>
<feature type="transmembrane region" description="Helical" evidence="1">
    <location>
        <begin position="58"/>
        <end position="79"/>
    </location>
</feature>
<name>A0A9X1VHP3_9BACT</name>
<organism evidence="2 3">
    <name type="scientific">Hymenobacter cyanobacteriorum</name>
    <dbReference type="NCBI Taxonomy" id="2926463"/>
    <lineage>
        <taxon>Bacteria</taxon>
        <taxon>Pseudomonadati</taxon>
        <taxon>Bacteroidota</taxon>
        <taxon>Cytophagia</taxon>
        <taxon>Cytophagales</taxon>
        <taxon>Hymenobacteraceae</taxon>
        <taxon>Hymenobacter</taxon>
    </lineage>
</organism>
<feature type="transmembrane region" description="Helical" evidence="1">
    <location>
        <begin position="21"/>
        <end position="46"/>
    </location>
</feature>
<evidence type="ECO:0000256" key="1">
    <source>
        <dbReference type="SAM" id="Phobius"/>
    </source>
</evidence>
<keyword evidence="3" id="KW-1185">Reference proteome</keyword>
<comment type="caution">
    <text evidence="2">The sequence shown here is derived from an EMBL/GenBank/DDBJ whole genome shotgun (WGS) entry which is preliminary data.</text>
</comment>
<feature type="transmembrane region" description="Helical" evidence="1">
    <location>
        <begin position="176"/>
        <end position="199"/>
    </location>
</feature>
<feature type="transmembrane region" description="Helical" evidence="1">
    <location>
        <begin position="151"/>
        <end position="169"/>
    </location>
</feature>
<dbReference type="RefSeq" id="WP_241937206.1">
    <property type="nucleotide sequence ID" value="NZ_JALBGC010000004.1"/>
</dbReference>
<keyword evidence="1" id="KW-0812">Transmembrane</keyword>
<feature type="transmembrane region" description="Helical" evidence="1">
    <location>
        <begin position="100"/>
        <end position="121"/>
    </location>
</feature>
<feature type="transmembrane region" description="Helical" evidence="1">
    <location>
        <begin position="232"/>
        <end position="249"/>
    </location>
</feature>
<proteinExistence type="predicted"/>
<sequence length="257" mass="27643">MSQFFSLSRFGRLFNKHTTEHAGAYAMATGVVLGGLGLVLGFLAYMSSSTIPPDVQSVVFVIGMLGAGAFFTSTVLAFFGDKKQATAALMLPASHAEKFAVAWLYSLPLFLAVYVGCFFLVDSLVLQLSSHGKPAEMVRLFGGERGLHTSLAAYAAVNAVFLWGSIFFVKQQFVRTAFGVLLAGALLVFLNFQALQALLGHELGTAVPFSAMTLHEGKENYVVSLPEGLGDWFGLVPLGLMLLAWAAAYQRLTEKQI</sequence>